<proteinExistence type="predicted"/>
<protein>
    <submittedName>
        <fullName evidence="1">Chaperone modulatory protein CbpM</fullName>
    </submittedName>
</protein>
<comment type="caution">
    <text evidence="1">The sequence shown here is derived from an EMBL/GenBank/DDBJ whole genome shotgun (WGS) entry which is preliminary data.</text>
</comment>
<dbReference type="Pfam" id="PF13591">
    <property type="entry name" value="MerR_2"/>
    <property type="match status" value="1"/>
</dbReference>
<dbReference type="Proteomes" id="UP000294692">
    <property type="component" value="Unassembled WGS sequence"/>
</dbReference>
<reference evidence="1 2" key="1">
    <citation type="submission" date="2019-03" db="EMBL/GenBank/DDBJ databases">
        <title>Genomic Encyclopedia of Type Strains, Phase IV (KMG-IV): sequencing the most valuable type-strain genomes for metagenomic binning, comparative biology and taxonomic classification.</title>
        <authorList>
            <person name="Goeker M."/>
        </authorList>
    </citation>
    <scope>NUCLEOTIDE SEQUENCE [LARGE SCALE GENOMIC DNA]</scope>
    <source>
        <strain evidence="1 2">DSM 100048</strain>
    </source>
</reference>
<accession>A0A4R3UY37</accession>
<gene>
    <name evidence="1" type="ORF">EV686_106106</name>
</gene>
<sequence>MIMTKQEFLIRTNLQEQTLEFWLEQQWLIPDATAADVRFSECDIARASLIQELQQDLGVNDAGIELVLHLMDQLHGARQALSLLRDSPRVK</sequence>
<dbReference type="Gene3D" id="1.10.1660.10">
    <property type="match status" value="1"/>
</dbReference>
<dbReference type="AlphaFoldDB" id="A0A4R3UY37"/>
<name>A0A4R3UY37_9BURK</name>
<organism evidence="1 2">
    <name type="scientific">Paracandidimonas soli</name>
    <dbReference type="NCBI Taxonomy" id="1917182"/>
    <lineage>
        <taxon>Bacteria</taxon>
        <taxon>Pseudomonadati</taxon>
        <taxon>Pseudomonadota</taxon>
        <taxon>Betaproteobacteria</taxon>
        <taxon>Burkholderiales</taxon>
        <taxon>Alcaligenaceae</taxon>
        <taxon>Paracandidimonas</taxon>
    </lineage>
</organism>
<evidence type="ECO:0000313" key="1">
    <source>
        <dbReference type="EMBL" id="TCU97226.1"/>
    </source>
</evidence>
<evidence type="ECO:0000313" key="2">
    <source>
        <dbReference type="Proteomes" id="UP000294692"/>
    </source>
</evidence>
<dbReference type="RefSeq" id="WP_207901768.1">
    <property type="nucleotide sequence ID" value="NZ_JBHRVM010000001.1"/>
</dbReference>
<keyword evidence="2" id="KW-1185">Reference proteome</keyword>
<dbReference type="EMBL" id="SMBX01000006">
    <property type="protein sequence ID" value="TCU97226.1"/>
    <property type="molecule type" value="Genomic_DNA"/>
</dbReference>